<evidence type="ECO:0000256" key="3">
    <source>
        <dbReference type="ARBA" id="ARBA00012098"/>
    </source>
</evidence>
<dbReference type="GO" id="GO:0008830">
    <property type="term" value="F:dTDP-4-dehydrorhamnose 3,5-epimerase activity"/>
    <property type="evidence" value="ECO:0007669"/>
    <property type="project" value="UniProtKB-EC"/>
</dbReference>
<comment type="pathway">
    <text evidence="5">Carbohydrate biosynthesis; dTDP-L-rhamnose biosynthesis.</text>
</comment>
<accession>A0ABS4SPA6</accession>
<dbReference type="PANTHER" id="PTHR21047">
    <property type="entry name" value="DTDP-6-DEOXY-D-GLUCOSE-3,5 EPIMERASE"/>
    <property type="match status" value="1"/>
</dbReference>
<evidence type="ECO:0000256" key="5">
    <source>
        <dbReference type="RuleBase" id="RU364069"/>
    </source>
</evidence>
<dbReference type="PANTHER" id="PTHR21047:SF2">
    <property type="entry name" value="THYMIDINE DIPHOSPHO-4-KETO-RHAMNOSE 3,5-EPIMERASE"/>
    <property type="match status" value="1"/>
</dbReference>
<sequence>MDVTALAIPDVKIIRPKKFGDHRGFFSETYSKKAFEAAGLHYDFVQDNQSLSAEVGTVRGLHFQLPPFAQDKLVRVVRGAILDVAVDIRRGSPTFGQHVSAVISAEEWNQIFVPIGFAHGFCTLEPNTEVVYKVTNFYSAAHDRGLLWNDPDLGIDWPVATDKALLSDKDLKHPRLAELGECF</sequence>
<dbReference type="RefSeq" id="WP_209768563.1">
    <property type="nucleotide sequence ID" value="NZ_JAGINP010000015.1"/>
</dbReference>
<name>A0ABS4SPA6_9PROT</name>
<comment type="subunit">
    <text evidence="5">Homodimer.</text>
</comment>
<dbReference type="EC" id="5.1.3.13" evidence="3 5"/>
<dbReference type="Proteomes" id="UP000781958">
    <property type="component" value="Unassembled WGS sequence"/>
</dbReference>
<keyword evidence="5 6" id="KW-0413">Isomerase</keyword>
<dbReference type="NCBIfam" id="TIGR01221">
    <property type="entry name" value="rmlC"/>
    <property type="match status" value="1"/>
</dbReference>
<comment type="similarity">
    <text evidence="5">Belongs to the dTDP-4-dehydrorhamnose 3,5-epimerase family.</text>
</comment>
<dbReference type="EMBL" id="JAGINP010000015">
    <property type="protein sequence ID" value="MBP2294388.1"/>
    <property type="molecule type" value="Genomic_DNA"/>
</dbReference>
<keyword evidence="7" id="KW-1185">Reference proteome</keyword>
<organism evidence="6 7">
    <name type="scientific">Azospirillum rugosum</name>
    <dbReference type="NCBI Taxonomy" id="416170"/>
    <lineage>
        <taxon>Bacteria</taxon>
        <taxon>Pseudomonadati</taxon>
        <taxon>Pseudomonadota</taxon>
        <taxon>Alphaproteobacteria</taxon>
        <taxon>Rhodospirillales</taxon>
        <taxon>Azospirillaceae</taxon>
        <taxon>Azospirillum</taxon>
    </lineage>
</organism>
<evidence type="ECO:0000313" key="6">
    <source>
        <dbReference type="EMBL" id="MBP2294388.1"/>
    </source>
</evidence>
<proteinExistence type="inferred from homology"/>
<evidence type="ECO:0000256" key="2">
    <source>
        <dbReference type="ARBA" id="ARBA00001997"/>
    </source>
</evidence>
<evidence type="ECO:0000256" key="4">
    <source>
        <dbReference type="ARBA" id="ARBA00019595"/>
    </source>
</evidence>
<dbReference type="SUPFAM" id="SSF51182">
    <property type="entry name" value="RmlC-like cupins"/>
    <property type="match status" value="1"/>
</dbReference>
<comment type="caution">
    <text evidence="6">The sequence shown here is derived from an EMBL/GenBank/DDBJ whole genome shotgun (WGS) entry which is preliminary data.</text>
</comment>
<dbReference type="InterPro" id="IPR014710">
    <property type="entry name" value="RmlC-like_jellyroll"/>
</dbReference>
<dbReference type="InterPro" id="IPR000888">
    <property type="entry name" value="RmlC-like"/>
</dbReference>
<reference evidence="6 7" key="1">
    <citation type="submission" date="2021-03" db="EMBL/GenBank/DDBJ databases">
        <title>Genomic Encyclopedia of Type Strains, Phase III (KMG-III): the genomes of soil and plant-associated and newly described type strains.</title>
        <authorList>
            <person name="Whitman W."/>
        </authorList>
    </citation>
    <scope>NUCLEOTIDE SEQUENCE [LARGE SCALE GENOMIC DNA]</scope>
    <source>
        <strain evidence="6 7">IMMIB AFH-6</strain>
    </source>
</reference>
<evidence type="ECO:0000313" key="7">
    <source>
        <dbReference type="Proteomes" id="UP000781958"/>
    </source>
</evidence>
<evidence type="ECO:0000256" key="1">
    <source>
        <dbReference type="ARBA" id="ARBA00001298"/>
    </source>
</evidence>
<dbReference type="InterPro" id="IPR011051">
    <property type="entry name" value="RmlC_Cupin_sf"/>
</dbReference>
<dbReference type="CDD" id="cd00438">
    <property type="entry name" value="cupin_RmlC"/>
    <property type="match status" value="1"/>
</dbReference>
<comment type="function">
    <text evidence="2 5">Catalyzes the epimerization of the C3' and C5'positions of dTDP-6-deoxy-D-xylo-4-hexulose, forming dTDP-6-deoxy-L-lyxo-4-hexulose.</text>
</comment>
<gene>
    <name evidence="6" type="ORF">J2851_004177</name>
</gene>
<dbReference type="Gene3D" id="2.60.120.10">
    <property type="entry name" value="Jelly Rolls"/>
    <property type="match status" value="1"/>
</dbReference>
<comment type="catalytic activity">
    <reaction evidence="1 5">
        <text>dTDP-4-dehydro-6-deoxy-alpha-D-glucose = dTDP-4-dehydro-beta-L-rhamnose</text>
        <dbReference type="Rhea" id="RHEA:16969"/>
        <dbReference type="ChEBI" id="CHEBI:57649"/>
        <dbReference type="ChEBI" id="CHEBI:62830"/>
        <dbReference type="EC" id="5.1.3.13"/>
    </reaction>
</comment>
<protein>
    <recommendedName>
        <fullName evidence="4 5">dTDP-4-dehydrorhamnose 3,5-epimerase</fullName>
        <ecNumber evidence="3 5">5.1.3.13</ecNumber>
    </recommendedName>
    <alternativeName>
        <fullName evidence="5">Thymidine diphospho-4-keto-rhamnose 3,5-epimerase</fullName>
    </alternativeName>
</protein>
<dbReference type="Pfam" id="PF00908">
    <property type="entry name" value="dTDP_sugar_isom"/>
    <property type="match status" value="1"/>
</dbReference>